<dbReference type="GO" id="GO:0003700">
    <property type="term" value="F:DNA-binding transcription factor activity"/>
    <property type="evidence" value="ECO:0007669"/>
    <property type="project" value="TreeGrafter"/>
</dbReference>
<keyword evidence="7" id="KW-1185">Reference proteome</keyword>
<feature type="domain" description="HTH cro/C1-type" evidence="5">
    <location>
        <begin position="12"/>
        <end position="66"/>
    </location>
</feature>
<organism evidence="6 7">
    <name type="scientific">Glycomyces harbinensis</name>
    <dbReference type="NCBI Taxonomy" id="58114"/>
    <lineage>
        <taxon>Bacteria</taxon>
        <taxon>Bacillati</taxon>
        <taxon>Actinomycetota</taxon>
        <taxon>Actinomycetes</taxon>
        <taxon>Glycomycetales</taxon>
        <taxon>Glycomycetaceae</taxon>
        <taxon>Glycomyces</taxon>
    </lineage>
</organism>
<dbReference type="InterPro" id="IPR010359">
    <property type="entry name" value="IrrE_HExxH"/>
</dbReference>
<dbReference type="OrthoDB" id="9810578at2"/>
<dbReference type="STRING" id="58114.SAMN05216270_101246"/>
<keyword evidence="3" id="KW-0238">DNA-binding</keyword>
<dbReference type="Proteomes" id="UP000198949">
    <property type="component" value="Unassembled WGS sequence"/>
</dbReference>
<dbReference type="GO" id="GO:0005829">
    <property type="term" value="C:cytosol"/>
    <property type="evidence" value="ECO:0007669"/>
    <property type="project" value="TreeGrafter"/>
</dbReference>
<evidence type="ECO:0000256" key="3">
    <source>
        <dbReference type="ARBA" id="ARBA00023125"/>
    </source>
</evidence>
<dbReference type="Pfam" id="PF01381">
    <property type="entry name" value="HTH_3"/>
    <property type="match status" value="1"/>
</dbReference>
<dbReference type="CDD" id="cd00093">
    <property type="entry name" value="HTH_XRE"/>
    <property type="match status" value="1"/>
</dbReference>
<proteinExistence type="inferred from homology"/>
<evidence type="ECO:0000256" key="4">
    <source>
        <dbReference type="ARBA" id="ARBA00023163"/>
    </source>
</evidence>
<dbReference type="GO" id="GO:0003677">
    <property type="term" value="F:DNA binding"/>
    <property type="evidence" value="ECO:0007669"/>
    <property type="project" value="UniProtKB-KW"/>
</dbReference>
<dbReference type="InterPro" id="IPR001387">
    <property type="entry name" value="Cro/C1-type_HTH"/>
</dbReference>
<reference evidence="7" key="1">
    <citation type="submission" date="2016-10" db="EMBL/GenBank/DDBJ databases">
        <authorList>
            <person name="Varghese N."/>
            <person name="Submissions S."/>
        </authorList>
    </citation>
    <scope>NUCLEOTIDE SEQUENCE [LARGE SCALE GENOMIC DNA]</scope>
    <source>
        <strain evidence="7">CGMCC 4.3516</strain>
    </source>
</reference>
<dbReference type="InterPro" id="IPR018653">
    <property type="entry name" value="ScfR_C"/>
</dbReference>
<dbReference type="PROSITE" id="PS50943">
    <property type="entry name" value="HTH_CROC1"/>
    <property type="match status" value="1"/>
</dbReference>
<dbReference type="Gene3D" id="1.10.260.40">
    <property type="entry name" value="lambda repressor-like DNA-binding domains"/>
    <property type="match status" value="1"/>
</dbReference>
<dbReference type="Pfam" id="PF09856">
    <property type="entry name" value="ScfRs"/>
    <property type="match status" value="1"/>
</dbReference>
<accession>A0A1G6R2W3</accession>
<keyword evidence="4" id="KW-0804">Transcription</keyword>
<protein>
    <recommendedName>
        <fullName evidence="5">HTH cro/C1-type domain-containing protein</fullName>
    </recommendedName>
</protein>
<evidence type="ECO:0000256" key="1">
    <source>
        <dbReference type="ARBA" id="ARBA00007227"/>
    </source>
</evidence>
<evidence type="ECO:0000256" key="2">
    <source>
        <dbReference type="ARBA" id="ARBA00023015"/>
    </source>
</evidence>
<dbReference type="InterPro" id="IPR010982">
    <property type="entry name" value="Lambda_DNA-bd_dom_sf"/>
</dbReference>
<keyword evidence="2" id="KW-0805">Transcription regulation</keyword>
<dbReference type="PANTHER" id="PTHR46797:SF23">
    <property type="entry name" value="HTH-TYPE TRANSCRIPTIONAL REGULATOR SUTR"/>
    <property type="match status" value="1"/>
</dbReference>
<gene>
    <name evidence="6" type="ORF">SAMN05216270_101246</name>
</gene>
<dbReference type="SUPFAM" id="SSF47413">
    <property type="entry name" value="lambda repressor-like DNA-binding domains"/>
    <property type="match status" value="1"/>
</dbReference>
<dbReference type="AlphaFoldDB" id="A0A1G6R2W3"/>
<dbReference type="PANTHER" id="PTHR46797">
    <property type="entry name" value="HTH-TYPE TRANSCRIPTIONAL REGULATOR"/>
    <property type="match status" value="1"/>
</dbReference>
<dbReference type="InterPro" id="IPR026281">
    <property type="entry name" value="HTH_RamB"/>
</dbReference>
<dbReference type="InterPro" id="IPR050807">
    <property type="entry name" value="TransReg_Diox_bact_type"/>
</dbReference>
<dbReference type="EMBL" id="FNAD01000001">
    <property type="protein sequence ID" value="SDC98584.1"/>
    <property type="molecule type" value="Genomic_DNA"/>
</dbReference>
<dbReference type="Pfam" id="PF06114">
    <property type="entry name" value="Peptidase_M78"/>
    <property type="match status" value="1"/>
</dbReference>
<dbReference type="SMART" id="SM00530">
    <property type="entry name" value="HTH_XRE"/>
    <property type="match status" value="1"/>
</dbReference>
<evidence type="ECO:0000259" key="5">
    <source>
        <dbReference type="PROSITE" id="PS50943"/>
    </source>
</evidence>
<name>A0A1G6R2W3_9ACTN</name>
<sequence length="474" mass="52163">MALKKAKVGLRLRRFREEQGLTQAALASALGISTSYVNQMESNQRPITGPVLLRLAEVYDVDVQRFSAAESDRLAAQLRDALADTAHAEQVPPAETRELAEGAPELARYVVDLHRRYRHALERNAAMSAELDAGASPTAYEEVRDLFYAKRNYVPELDEAAERVHAEAGLDPADLPGGLTRLLRDRHGTAVAALDPAEQARTKRRFDPEGRVLRLSALLSPSQRAFQLATHLALAEFSDLIEPQVAAADLSGNEARALARIGLANYFAGALILPYGAFHRAAEELRYDIDLLQRRFHVGYETVAHRLSTLQRPGSRGVPFFFVRVDRAGNISKRQSATDFHFSRVGGTCPLWNVYEAFSQPGEIRTQLAQMPDGRAYLWVARTVTSSYGGFGTPTKTFAVGLGCDLHHAHRLVYADGLDLANPAARTPIGPGCKVCDRDGCPQRAFPAIGKPLEVTDHRSRFTPYPSTTEPDSR</sequence>
<evidence type="ECO:0000313" key="7">
    <source>
        <dbReference type="Proteomes" id="UP000198949"/>
    </source>
</evidence>
<evidence type="ECO:0000313" key="6">
    <source>
        <dbReference type="EMBL" id="SDC98584.1"/>
    </source>
</evidence>
<dbReference type="PIRSF" id="PIRSF019251">
    <property type="entry name" value="Rv0465c"/>
    <property type="match status" value="1"/>
</dbReference>
<comment type="similarity">
    <text evidence="1">Belongs to the short-chain fatty acyl-CoA assimilation regulator (ScfR) family.</text>
</comment>